<protein>
    <submittedName>
        <fullName evidence="1">Uncharacterized protein</fullName>
    </submittedName>
</protein>
<comment type="caution">
    <text evidence="1">The sequence shown here is derived from an EMBL/GenBank/DDBJ whole genome shotgun (WGS) entry which is preliminary data.</text>
</comment>
<evidence type="ECO:0000313" key="1">
    <source>
        <dbReference type="EMBL" id="OXA52423.1"/>
    </source>
</evidence>
<reference evidence="1 2" key="1">
    <citation type="submission" date="2015-12" db="EMBL/GenBank/DDBJ databases">
        <title>The genome of Folsomia candida.</title>
        <authorList>
            <person name="Faddeeva A."/>
            <person name="Derks M.F."/>
            <person name="Anvar Y."/>
            <person name="Smit S."/>
            <person name="Van Straalen N."/>
            <person name="Roelofs D."/>
        </authorList>
    </citation>
    <scope>NUCLEOTIDE SEQUENCE [LARGE SCALE GENOMIC DNA]</scope>
    <source>
        <strain evidence="1 2">VU population</strain>
        <tissue evidence="1">Whole body</tissue>
    </source>
</reference>
<dbReference type="EMBL" id="LNIX01000006">
    <property type="protein sequence ID" value="OXA52423.1"/>
    <property type="molecule type" value="Genomic_DNA"/>
</dbReference>
<gene>
    <name evidence="1" type="ORF">Fcan01_12524</name>
</gene>
<dbReference type="Proteomes" id="UP000198287">
    <property type="component" value="Unassembled WGS sequence"/>
</dbReference>
<accession>A0A226E4A5</accession>
<organism evidence="1 2">
    <name type="scientific">Folsomia candida</name>
    <name type="common">Springtail</name>
    <dbReference type="NCBI Taxonomy" id="158441"/>
    <lineage>
        <taxon>Eukaryota</taxon>
        <taxon>Metazoa</taxon>
        <taxon>Ecdysozoa</taxon>
        <taxon>Arthropoda</taxon>
        <taxon>Hexapoda</taxon>
        <taxon>Collembola</taxon>
        <taxon>Entomobryomorpha</taxon>
        <taxon>Isotomoidea</taxon>
        <taxon>Isotomidae</taxon>
        <taxon>Proisotominae</taxon>
        <taxon>Folsomia</taxon>
    </lineage>
</organism>
<name>A0A226E4A5_FOLCA</name>
<evidence type="ECO:0000313" key="2">
    <source>
        <dbReference type="Proteomes" id="UP000198287"/>
    </source>
</evidence>
<keyword evidence="2" id="KW-1185">Reference proteome</keyword>
<proteinExistence type="predicted"/>
<sequence length="250" mass="27663">MEELSVTLMKGGSGGGGGGGGMMYGVELREEKDIRMDGKAMKLSLAPETHFVLKITLHGVLVSGEKWKTFPKRWGVLRFLSDAEGGIGVFLLRSSHHEPSAIHDDKLSHLPPLIVCGRCEECAQILFQFGNGGRQDHNSNIPADYFLLTTTTGESGMEGGLGGWRHQHQGSWVMITIIIFIHCLPSFSQSHCYLFTWATAESGLCIVALHLFTKQIEFVYVPLHGDYGREKERDCPPHTLTATSDHLWLL</sequence>
<dbReference type="AlphaFoldDB" id="A0A226E4A5"/>